<dbReference type="AlphaFoldDB" id="A0A1L3GHE6"/>
<evidence type="ECO:0000256" key="17">
    <source>
        <dbReference type="ARBA" id="ARBA00031026"/>
    </source>
</evidence>
<dbReference type="OrthoDB" id="9804753at2"/>
<evidence type="ECO:0000256" key="11">
    <source>
        <dbReference type="ARBA" id="ARBA00022857"/>
    </source>
</evidence>
<keyword evidence="10 19" id="KW-0274">FAD</keyword>
<dbReference type="Gene3D" id="3.90.78.10">
    <property type="entry name" value="UDP-N-acetylenolpyruvoylglucosamine reductase, C-terminal domain"/>
    <property type="match status" value="1"/>
</dbReference>
<dbReference type="GO" id="GO:0005829">
    <property type="term" value="C:cytosol"/>
    <property type="evidence" value="ECO:0007669"/>
    <property type="project" value="TreeGrafter"/>
</dbReference>
<evidence type="ECO:0000256" key="10">
    <source>
        <dbReference type="ARBA" id="ARBA00022827"/>
    </source>
</evidence>
<dbReference type="InterPro" id="IPR016167">
    <property type="entry name" value="FAD-bd_PCMH_sub1"/>
</dbReference>
<evidence type="ECO:0000256" key="13">
    <source>
        <dbReference type="ARBA" id="ARBA00022984"/>
    </source>
</evidence>
<keyword evidence="16 19" id="KW-0961">Cell wall biogenesis/degradation</keyword>
<dbReference type="STRING" id="29542.A6070_04295"/>
<comment type="function">
    <text evidence="2 19">Cell wall formation.</text>
</comment>
<dbReference type="HAMAP" id="MF_00037">
    <property type="entry name" value="MurB"/>
    <property type="match status" value="1"/>
</dbReference>
<dbReference type="GO" id="GO:0009252">
    <property type="term" value="P:peptidoglycan biosynthetic process"/>
    <property type="evidence" value="ECO:0007669"/>
    <property type="project" value="UniProtKB-UniRule"/>
</dbReference>
<evidence type="ECO:0000256" key="4">
    <source>
        <dbReference type="ARBA" id="ARBA00004752"/>
    </source>
</evidence>
<organism evidence="21 22">
    <name type="scientific">Syntrophotalea acetylenica</name>
    <name type="common">Pelobacter acetylenicus</name>
    <dbReference type="NCBI Taxonomy" id="29542"/>
    <lineage>
        <taxon>Bacteria</taxon>
        <taxon>Pseudomonadati</taxon>
        <taxon>Thermodesulfobacteriota</taxon>
        <taxon>Desulfuromonadia</taxon>
        <taxon>Desulfuromonadales</taxon>
        <taxon>Syntrophotaleaceae</taxon>
        <taxon>Syntrophotalea</taxon>
    </lineage>
</organism>
<dbReference type="UniPathway" id="UPA00219"/>
<feature type="domain" description="FAD-binding PCMH-type" evidence="20">
    <location>
        <begin position="29"/>
        <end position="193"/>
    </location>
</feature>
<dbReference type="EC" id="1.3.1.98" evidence="5 19"/>
<reference evidence="21 22" key="1">
    <citation type="journal article" date="2017" name="Genome Announc.">
        <title>Complete Genome Sequences of Two Acetylene-Fermenting Pelobacter acetylenicus Strains.</title>
        <authorList>
            <person name="Sutton J.M."/>
            <person name="Baesman S.M."/>
            <person name="Fierst J.L."/>
            <person name="Poret-Peterson A.T."/>
            <person name="Oremland R.S."/>
            <person name="Dunlap D.S."/>
            <person name="Akob D.M."/>
        </authorList>
    </citation>
    <scope>NUCLEOTIDE SEQUENCE [LARGE SCALE GENOMIC DNA]</scope>
    <source>
        <strain evidence="21 22">DSM 3247</strain>
    </source>
</reference>
<dbReference type="Gene3D" id="3.30.43.10">
    <property type="entry name" value="Uridine Diphospho-n-acetylenolpyruvylglucosamine Reductase, domain 2"/>
    <property type="match status" value="1"/>
</dbReference>
<evidence type="ECO:0000256" key="15">
    <source>
        <dbReference type="ARBA" id="ARBA00023306"/>
    </source>
</evidence>
<dbReference type="GO" id="GO:0008762">
    <property type="term" value="F:UDP-N-acetylmuramate dehydrogenase activity"/>
    <property type="evidence" value="ECO:0007669"/>
    <property type="project" value="UniProtKB-UniRule"/>
</dbReference>
<protein>
    <recommendedName>
        <fullName evidence="6 19">UDP-N-acetylenolpyruvoylglucosamine reductase</fullName>
        <ecNumber evidence="5 19">1.3.1.98</ecNumber>
    </recommendedName>
    <alternativeName>
        <fullName evidence="17 19">UDP-N-acetylmuramate dehydrogenase</fullName>
    </alternativeName>
</protein>
<feature type="active site" description="Proton donor" evidence="19">
    <location>
        <position position="222"/>
    </location>
</feature>
<feature type="active site" evidence="19">
    <location>
        <position position="173"/>
    </location>
</feature>
<dbReference type="InterPro" id="IPR003170">
    <property type="entry name" value="MurB"/>
</dbReference>
<dbReference type="NCBIfam" id="TIGR00179">
    <property type="entry name" value="murB"/>
    <property type="match status" value="1"/>
</dbReference>
<dbReference type="GO" id="GO:0071949">
    <property type="term" value="F:FAD binding"/>
    <property type="evidence" value="ECO:0007669"/>
    <property type="project" value="InterPro"/>
</dbReference>
<dbReference type="KEGG" id="pace:A6070_04295"/>
<dbReference type="EMBL" id="CP015518">
    <property type="protein sequence ID" value="APG25364.1"/>
    <property type="molecule type" value="Genomic_DNA"/>
</dbReference>
<evidence type="ECO:0000256" key="16">
    <source>
        <dbReference type="ARBA" id="ARBA00023316"/>
    </source>
</evidence>
<name>A0A1L3GHE6_SYNAC</name>
<evidence type="ECO:0000256" key="3">
    <source>
        <dbReference type="ARBA" id="ARBA00004496"/>
    </source>
</evidence>
<dbReference type="Pfam" id="PF01565">
    <property type="entry name" value="FAD_binding_4"/>
    <property type="match status" value="1"/>
</dbReference>
<evidence type="ECO:0000256" key="2">
    <source>
        <dbReference type="ARBA" id="ARBA00003921"/>
    </source>
</evidence>
<keyword evidence="22" id="KW-1185">Reference proteome</keyword>
<dbReference type="InterPro" id="IPR036318">
    <property type="entry name" value="FAD-bd_PCMH-like_sf"/>
</dbReference>
<evidence type="ECO:0000259" key="20">
    <source>
        <dbReference type="PROSITE" id="PS51387"/>
    </source>
</evidence>
<keyword evidence="8 19" id="KW-0132">Cell division</keyword>
<dbReference type="InterPro" id="IPR006094">
    <property type="entry name" value="Oxid_FAD_bind_N"/>
</dbReference>
<feature type="active site" evidence="19">
    <location>
        <position position="292"/>
    </location>
</feature>
<keyword evidence="14 19" id="KW-0560">Oxidoreductase</keyword>
<comment type="cofactor">
    <cofactor evidence="1 19">
        <name>FAD</name>
        <dbReference type="ChEBI" id="CHEBI:57692"/>
    </cofactor>
</comment>
<dbReference type="GO" id="GO:0008360">
    <property type="term" value="P:regulation of cell shape"/>
    <property type="evidence" value="ECO:0007669"/>
    <property type="project" value="UniProtKB-KW"/>
</dbReference>
<evidence type="ECO:0000313" key="22">
    <source>
        <dbReference type="Proteomes" id="UP000182264"/>
    </source>
</evidence>
<gene>
    <name evidence="19" type="primary">murB</name>
    <name evidence="21" type="ORF">A7E75_10290</name>
</gene>
<keyword evidence="7 19" id="KW-0963">Cytoplasm</keyword>
<comment type="catalytic activity">
    <reaction evidence="18 19">
        <text>UDP-N-acetyl-alpha-D-muramate + NADP(+) = UDP-N-acetyl-3-O-(1-carboxyvinyl)-alpha-D-glucosamine + NADPH + H(+)</text>
        <dbReference type="Rhea" id="RHEA:12248"/>
        <dbReference type="ChEBI" id="CHEBI:15378"/>
        <dbReference type="ChEBI" id="CHEBI:57783"/>
        <dbReference type="ChEBI" id="CHEBI:58349"/>
        <dbReference type="ChEBI" id="CHEBI:68483"/>
        <dbReference type="ChEBI" id="CHEBI:70757"/>
        <dbReference type="EC" id="1.3.1.98"/>
    </reaction>
</comment>
<evidence type="ECO:0000313" key="21">
    <source>
        <dbReference type="EMBL" id="APG25364.1"/>
    </source>
</evidence>
<dbReference type="RefSeq" id="WP_072287215.1">
    <property type="nucleotide sequence ID" value="NZ_CP015455.1"/>
</dbReference>
<evidence type="ECO:0000256" key="12">
    <source>
        <dbReference type="ARBA" id="ARBA00022960"/>
    </source>
</evidence>
<dbReference type="SUPFAM" id="SSF56176">
    <property type="entry name" value="FAD-binding/transporter-associated domain-like"/>
    <property type="match status" value="1"/>
</dbReference>
<keyword evidence="11 19" id="KW-0521">NADP</keyword>
<keyword evidence="12 19" id="KW-0133">Cell shape</keyword>
<proteinExistence type="inferred from homology"/>
<dbReference type="PANTHER" id="PTHR21071:SF4">
    <property type="entry name" value="UDP-N-ACETYLENOLPYRUVOYLGLUCOSAMINE REDUCTASE"/>
    <property type="match status" value="1"/>
</dbReference>
<evidence type="ECO:0000256" key="9">
    <source>
        <dbReference type="ARBA" id="ARBA00022630"/>
    </source>
</evidence>
<evidence type="ECO:0000256" key="19">
    <source>
        <dbReference type="HAMAP-Rule" id="MF_00037"/>
    </source>
</evidence>
<evidence type="ECO:0000256" key="1">
    <source>
        <dbReference type="ARBA" id="ARBA00001974"/>
    </source>
</evidence>
<accession>A0A1L3GHE6</accession>
<dbReference type="InterPro" id="IPR016166">
    <property type="entry name" value="FAD-bd_PCMH"/>
</dbReference>
<dbReference type="PANTHER" id="PTHR21071">
    <property type="entry name" value="UDP-N-ACETYLENOLPYRUVOYLGLUCOSAMINE REDUCTASE"/>
    <property type="match status" value="1"/>
</dbReference>
<keyword evidence="15 19" id="KW-0131">Cell cycle</keyword>
<dbReference type="InterPro" id="IPR016169">
    <property type="entry name" value="FAD-bd_PCMH_sub2"/>
</dbReference>
<dbReference type="NCBIfam" id="NF010480">
    <property type="entry name" value="PRK13905.1"/>
    <property type="match status" value="1"/>
</dbReference>
<keyword evidence="9 19" id="KW-0285">Flavoprotein</keyword>
<dbReference type="Pfam" id="PF02873">
    <property type="entry name" value="MurB_C"/>
    <property type="match status" value="1"/>
</dbReference>
<dbReference type="InterPro" id="IPR011601">
    <property type="entry name" value="MurB_C"/>
</dbReference>
<comment type="subcellular location">
    <subcellularLocation>
        <location evidence="3 19">Cytoplasm</location>
    </subcellularLocation>
</comment>
<evidence type="ECO:0000256" key="7">
    <source>
        <dbReference type="ARBA" id="ARBA00022490"/>
    </source>
</evidence>
<sequence length="299" mass="31770">MNFLAAELRDILQGPVLVGEPLRRHTTWRIGGPADIFIAPRNETELLASLRLLARVDVPWLPLGTGSNLLIRDGGFRGAVIHTGALRDSEFLGEGRVRVGGGLPLMRLVRACARKGLAGLEDLAGIPATVGGAVAMNAGAGGQDIAGVLETVSLAGPDGIEICSAARLDLGYRRAALPHGRIVAAALLRFQPADPQWLEQRIQSRLQNRRKAQGVGKPNAGSVFKNPPGEQAWKLIDRAGLRGYAVGNAEVSEKHTNFIVNRGGARASDVLALIAEIQRIVREQTGILLEPEVQVVGDA</sequence>
<evidence type="ECO:0000256" key="18">
    <source>
        <dbReference type="ARBA" id="ARBA00048914"/>
    </source>
</evidence>
<dbReference type="Gene3D" id="3.30.465.10">
    <property type="match status" value="1"/>
</dbReference>
<comment type="pathway">
    <text evidence="4 19">Cell wall biogenesis; peptidoglycan biosynthesis.</text>
</comment>
<evidence type="ECO:0000256" key="6">
    <source>
        <dbReference type="ARBA" id="ARBA00015188"/>
    </source>
</evidence>
<comment type="similarity">
    <text evidence="19">Belongs to the MurB family.</text>
</comment>
<dbReference type="SUPFAM" id="SSF56194">
    <property type="entry name" value="Uridine diphospho-N-Acetylenolpyruvylglucosamine reductase, MurB, C-terminal domain"/>
    <property type="match status" value="1"/>
</dbReference>
<dbReference type="Proteomes" id="UP000182264">
    <property type="component" value="Chromosome"/>
</dbReference>
<dbReference type="GO" id="GO:0051301">
    <property type="term" value="P:cell division"/>
    <property type="evidence" value="ECO:0007669"/>
    <property type="project" value="UniProtKB-KW"/>
</dbReference>
<evidence type="ECO:0000256" key="14">
    <source>
        <dbReference type="ARBA" id="ARBA00023002"/>
    </source>
</evidence>
<keyword evidence="13 19" id="KW-0573">Peptidoglycan synthesis</keyword>
<dbReference type="InterPro" id="IPR036635">
    <property type="entry name" value="MurB_C_sf"/>
</dbReference>
<dbReference type="GO" id="GO:0071555">
    <property type="term" value="P:cell wall organization"/>
    <property type="evidence" value="ECO:0007669"/>
    <property type="project" value="UniProtKB-KW"/>
</dbReference>
<dbReference type="PROSITE" id="PS51387">
    <property type="entry name" value="FAD_PCMH"/>
    <property type="match status" value="1"/>
</dbReference>
<evidence type="ECO:0000256" key="8">
    <source>
        <dbReference type="ARBA" id="ARBA00022618"/>
    </source>
</evidence>
<evidence type="ECO:0000256" key="5">
    <source>
        <dbReference type="ARBA" id="ARBA00012518"/>
    </source>
</evidence>